<keyword evidence="3" id="KW-1185">Reference proteome</keyword>
<dbReference type="Proteomes" id="UP000698059">
    <property type="component" value="Unassembled WGS sequence"/>
</dbReference>
<dbReference type="InterPro" id="IPR039374">
    <property type="entry name" value="SIP_fam"/>
</dbReference>
<dbReference type="CDD" id="cd06193">
    <property type="entry name" value="siderophore_interacting"/>
    <property type="match status" value="1"/>
</dbReference>
<comment type="caution">
    <text evidence="2">The sequence shown here is derived from an EMBL/GenBank/DDBJ whole genome shotgun (WGS) entry which is preliminary data.</text>
</comment>
<evidence type="ECO:0000313" key="2">
    <source>
        <dbReference type="EMBL" id="MBM7477567.1"/>
    </source>
</evidence>
<dbReference type="SUPFAM" id="SSF63380">
    <property type="entry name" value="Riboflavin synthase domain-like"/>
    <property type="match status" value="1"/>
</dbReference>
<feature type="domain" description="FAD-binding FR-type" evidence="1">
    <location>
        <begin position="15"/>
        <end position="142"/>
    </location>
</feature>
<proteinExistence type="predicted"/>
<sequence length="329" mass="35836">MTQTSVVTAQEISPFRMFDVQVRRVEKLSPSFLRVTFTGHDLHEFADNGLDQRIKLVFPAPDGGYEHLVRTGEWYAAWRAQPEERRNPLRTYTVRAVRPETSEVDIDLVLHGDAGPASRWALAARPGSEIVLLGPNGLWTGAHGGVEFSRPVRSHALLLAGDETAVPAIASILGSLPADEVGEVFLEVPYEGDVLPVTAPAGVNVTWLAREGRAHGDLLVPAVREAADRLLERNVCAATHSLTCAARGLGPRTGGAAELEDVDIDTDILWEVPVDEDGTPLVACAELYAWLAGEASVIKTLRRHLVSERGVDRRSVAFMGYWREGRAEG</sequence>
<organism evidence="2 3">
    <name type="scientific">Oerskovia jenensis</name>
    <dbReference type="NCBI Taxonomy" id="162169"/>
    <lineage>
        <taxon>Bacteria</taxon>
        <taxon>Bacillati</taxon>
        <taxon>Actinomycetota</taxon>
        <taxon>Actinomycetes</taxon>
        <taxon>Micrococcales</taxon>
        <taxon>Cellulomonadaceae</taxon>
        <taxon>Oerskovia</taxon>
    </lineage>
</organism>
<dbReference type="PANTHER" id="PTHR30157">
    <property type="entry name" value="FERRIC REDUCTASE, NADPH-DEPENDENT"/>
    <property type="match status" value="1"/>
</dbReference>
<protein>
    <submittedName>
        <fullName evidence="2">NADPH-dependent ferric siderophore reductase</fullName>
    </submittedName>
</protein>
<evidence type="ECO:0000313" key="3">
    <source>
        <dbReference type="Proteomes" id="UP000698059"/>
    </source>
</evidence>
<reference evidence="2 3" key="1">
    <citation type="submission" date="2021-01" db="EMBL/GenBank/DDBJ databases">
        <title>Sequencing the genomes of 1000 actinobacteria strains.</title>
        <authorList>
            <person name="Klenk H.-P."/>
        </authorList>
    </citation>
    <scope>NUCLEOTIDE SEQUENCE [LARGE SCALE GENOMIC DNA]</scope>
    <source>
        <strain evidence="2 3">DSM 46000</strain>
    </source>
</reference>
<dbReference type="RefSeq" id="WP_307822325.1">
    <property type="nucleotide sequence ID" value="NZ_BAAAVF010000010.1"/>
</dbReference>
<dbReference type="PROSITE" id="PS51384">
    <property type="entry name" value="FAD_FR"/>
    <property type="match status" value="1"/>
</dbReference>
<dbReference type="InterPro" id="IPR039261">
    <property type="entry name" value="FNR_nucleotide-bd"/>
</dbReference>
<dbReference type="Gene3D" id="2.40.30.10">
    <property type="entry name" value="Translation factors"/>
    <property type="match status" value="1"/>
</dbReference>
<accession>A0ABS2LB01</accession>
<dbReference type="InterPro" id="IPR017927">
    <property type="entry name" value="FAD-bd_FR_type"/>
</dbReference>
<dbReference type="Gene3D" id="3.40.50.80">
    <property type="entry name" value="Nucleotide-binding domain of ferredoxin-NADP reductase (FNR) module"/>
    <property type="match status" value="1"/>
</dbReference>
<dbReference type="PANTHER" id="PTHR30157:SF0">
    <property type="entry name" value="NADPH-DEPENDENT FERRIC-CHELATE REDUCTASE"/>
    <property type="match status" value="1"/>
</dbReference>
<dbReference type="Pfam" id="PF08021">
    <property type="entry name" value="FAD_binding_9"/>
    <property type="match status" value="1"/>
</dbReference>
<dbReference type="InterPro" id="IPR007037">
    <property type="entry name" value="SIP_rossman_dom"/>
</dbReference>
<dbReference type="InterPro" id="IPR013113">
    <property type="entry name" value="SIP_FAD-bd"/>
</dbReference>
<evidence type="ECO:0000259" key="1">
    <source>
        <dbReference type="PROSITE" id="PS51384"/>
    </source>
</evidence>
<dbReference type="EMBL" id="JAFBBO010000001">
    <property type="protein sequence ID" value="MBM7477567.1"/>
    <property type="molecule type" value="Genomic_DNA"/>
</dbReference>
<name>A0ABS2LB01_9CELL</name>
<dbReference type="InterPro" id="IPR017938">
    <property type="entry name" value="Riboflavin_synthase-like_b-brl"/>
</dbReference>
<gene>
    <name evidence="2" type="ORF">JOD49_000487</name>
</gene>
<dbReference type="Pfam" id="PF04954">
    <property type="entry name" value="SIP"/>
    <property type="match status" value="1"/>
</dbReference>